<dbReference type="GO" id="GO:0006400">
    <property type="term" value="P:tRNA modification"/>
    <property type="evidence" value="ECO:0007669"/>
    <property type="project" value="InterPro"/>
</dbReference>
<organism evidence="2">
    <name type="scientific">Arundo donax</name>
    <name type="common">Giant reed</name>
    <name type="synonym">Donax arundinaceus</name>
    <dbReference type="NCBI Taxonomy" id="35708"/>
    <lineage>
        <taxon>Eukaryota</taxon>
        <taxon>Viridiplantae</taxon>
        <taxon>Streptophyta</taxon>
        <taxon>Embryophyta</taxon>
        <taxon>Tracheophyta</taxon>
        <taxon>Spermatophyta</taxon>
        <taxon>Magnoliopsida</taxon>
        <taxon>Liliopsida</taxon>
        <taxon>Poales</taxon>
        <taxon>Poaceae</taxon>
        <taxon>PACMAD clade</taxon>
        <taxon>Arundinoideae</taxon>
        <taxon>Arundineae</taxon>
        <taxon>Arundo</taxon>
    </lineage>
</organism>
<dbReference type="EMBL" id="GBRH01260809">
    <property type="protein sequence ID" value="JAD37086.1"/>
    <property type="molecule type" value="Transcribed_RNA"/>
</dbReference>
<reference evidence="2" key="1">
    <citation type="submission" date="2014-09" db="EMBL/GenBank/DDBJ databases">
        <authorList>
            <person name="Magalhaes I.L.F."/>
            <person name="Oliveira U."/>
            <person name="Santos F.R."/>
            <person name="Vidigal T.H.D.A."/>
            <person name="Brescovit A.D."/>
            <person name="Santos A.J."/>
        </authorList>
    </citation>
    <scope>NUCLEOTIDE SEQUENCE</scope>
    <source>
        <tissue evidence="2">Shoot tissue taken approximately 20 cm above the soil surface</tissue>
    </source>
</reference>
<proteinExistence type="predicted"/>
<evidence type="ECO:0000313" key="2">
    <source>
        <dbReference type="EMBL" id="JAD37086.1"/>
    </source>
</evidence>
<dbReference type="PANTHER" id="PTHR13452:SF13">
    <property type="entry name" value="OS02G0672400 PROTEIN"/>
    <property type="match status" value="1"/>
</dbReference>
<sequence>MQISLLFQFAVAYNRRGIDETEMKPPKNGNEGSNQQALMDRDQGSNQHAAAVKSVAENSVVDLRSPEVAVLVEMLPLSGMPLGSSVAGVSVLPAKLISTKPHLCVRSLVSDAKATKK</sequence>
<dbReference type="InterPro" id="IPR040183">
    <property type="entry name" value="THUMPD1-like"/>
</dbReference>
<reference evidence="2" key="2">
    <citation type="journal article" date="2015" name="Data Brief">
        <title>Shoot transcriptome of the giant reed, Arundo donax.</title>
        <authorList>
            <person name="Barrero R.A."/>
            <person name="Guerrero F.D."/>
            <person name="Moolhuijzen P."/>
            <person name="Goolsby J.A."/>
            <person name="Tidwell J."/>
            <person name="Bellgard S.E."/>
            <person name="Bellgard M.I."/>
        </authorList>
    </citation>
    <scope>NUCLEOTIDE SEQUENCE</scope>
    <source>
        <tissue evidence="2">Shoot tissue taken approximately 20 cm above the soil surface</tissue>
    </source>
</reference>
<dbReference type="PANTHER" id="PTHR13452">
    <property type="entry name" value="THUMP DOMAIN CONTAINING PROTEIN 1-RELATED"/>
    <property type="match status" value="1"/>
</dbReference>
<protein>
    <submittedName>
        <fullName evidence="2">Uncharacterized protein</fullName>
    </submittedName>
</protein>
<accession>A0A0A8ZE57</accession>
<evidence type="ECO:0000256" key="1">
    <source>
        <dbReference type="SAM" id="MobiDB-lite"/>
    </source>
</evidence>
<dbReference type="GO" id="GO:0003723">
    <property type="term" value="F:RNA binding"/>
    <property type="evidence" value="ECO:0007669"/>
    <property type="project" value="InterPro"/>
</dbReference>
<feature type="region of interest" description="Disordered" evidence="1">
    <location>
        <begin position="18"/>
        <end position="51"/>
    </location>
</feature>
<dbReference type="AlphaFoldDB" id="A0A0A8ZE57"/>
<name>A0A0A8ZE57_ARUDO</name>